<accession>A0ABS2NIM7</accession>
<evidence type="ECO:0000313" key="2">
    <source>
        <dbReference type="Proteomes" id="UP001646157"/>
    </source>
</evidence>
<reference evidence="1 2" key="1">
    <citation type="submission" date="2021-01" db="EMBL/GenBank/DDBJ databases">
        <title>Genomic Encyclopedia of Type Strains, Phase IV (KMG-IV): sequencing the most valuable type-strain genomes for metagenomic binning, comparative biology and taxonomic classification.</title>
        <authorList>
            <person name="Goeker M."/>
        </authorList>
    </citation>
    <scope>NUCLEOTIDE SEQUENCE [LARGE SCALE GENOMIC DNA]</scope>
    <source>
        <strain evidence="1 2">DSM 24834</strain>
    </source>
</reference>
<dbReference type="Pfam" id="PF18950">
    <property type="entry name" value="DUF5694"/>
    <property type="match status" value="1"/>
</dbReference>
<dbReference type="EMBL" id="JAFBDZ010000005">
    <property type="protein sequence ID" value="MBM7587629.1"/>
    <property type="molecule type" value="Genomic_DNA"/>
</dbReference>
<evidence type="ECO:0000313" key="1">
    <source>
        <dbReference type="EMBL" id="MBM7587629.1"/>
    </source>
</evidence>
<name>A0ABS2NIM7_9BACI</name>
<protein>
    <recommendedName>
        <fullName evidence="3">Haem-binding uptake Tiki superfamily ChaN domain-containing protein</fullName>
    </recommendedName>
</protein>
<evidence type="ECO:0008006" key="3">
    <source>
        <dbReference type="Google" id="ProtNLM"/>
    </source>
</evidence>
<sequence>MKEWLGINGKSTIFILGTHHLDNPVNGDMFIPNVEGILSDKRQREINNVVDCLKEFRPTKVALEVLKENQNHLNQEYRSFRNGDFPLTTNERHQFGFQLASKMNLEEIFAVDWNYKIEGVPNVGSWAKENNSEIFEEVATKEEQRTKKVENFLQNHTIREYLLWLNDPENIKSTQESYMKLALIGNEENPVGAMWTAQYWYYRNMVIYKNLVELVNSQEERIFLLYGAGHLHLLIQFLQESGFFIVKTASDYLVPSIIGRFNRIRTNGH</sequence>
<organism evidence="1 2">
    <name type="scientific">Rossellomorea pakistanensis</name>
    <dbReference type="NCBI Taxonomy" id="992288"/>
    <lineage>
        <taxon>Bacteria</taxon>
        <taxon>Bacillati</taxon>
        <taxon>Bacillota</taxon>
        <taxon>Bacilli</taxon>
        <taxon>Bacillales</taxon>
        <taxon>Bacillaceae</taxon>
        <taxon>Rossellomorea</taxon>
    </lineage>
</organism>
<dbReference type="InterPro" id="IPR043749">
    <property type="entry name" value="DUF5694"/>
</dbReference>
<gene>
    <name evidence="1" type="ORF">JOC86_004203</name>
</gene>
<comment type="caution">
    <text evidence="1">The sequence shown here is derived from an EMBL/GenBank/DDBJ whole genome shotgun (WGS) entry which is preliminary data.</text>
</comment>
<keyword evidence="2" id="KW-1185">Reference proteome</keyword>
<dbReference type="Proteomes" id="UP001646157">
    <property type="component" value="Unassembled WGS sequence"/>
</dbReference>
<dbReference type="RefSeq" id="WP_205174808.1">
    <property type="nucleotide sequence ID" value="NZ_JAFBDZ010000005.1"/>
</dbReference>
<proteinExistence type="predicted"/>